<sequence length="75" mass="8658">MGLIGGGIKKGIQKVFPTYNFIHIFLLMFVIILIKMVLVKYCYNEVMPRIMKDDKVYKLTYTDSLLLVILVSSLI</sequence>
<evidence type="ECO:0000313" key="2">
    <source>
        <dbReference type="EMBL" id="QHS99887.1"/>
    </source>
</evidence>
<feature type="transmembrane region" description="Helical" evidence="1">
    <location>
        <begin position="20"/>
        <end position="43"/>
    </location>
</feature>
<protein>
    <submittedName>
        <fullName evidence="2">Uncharacterized protein</fullName>
    </submittedName>
</protein>
<name>A0A6C0C5L3_9ZZZZ</name>
<keyword evidence="1" id="KW-1133">Transmembrane helix</keyword>
<accession>A0A6C0C5L3</accession>
<proteinExistence type="predicted"/>
<reference evidence="2" key="1">
    <citation type="journal article" date="2020" name="Nature">
        <title>Giant virus diversity and host interactions through global metagenomics.</title>
        <authorList>
            <person name="Schulz F."/>
            <person name="Roux S."/>
            <person name="Paez-Espino D."/>
            <person name="Jungbluth S."/>
            <person name="Walsh D.A."/>
            <person name="Denef V.J."/>
            <person name="McMahon K.D."/>
            <person name="Konstantinidis K.T."/>
            <person name="Eloe-Fadrosh E.A."/>
            <person name="Kyrpides N.C."/>
            <person name="Woyke T."/>
        </authorList>
    </citation>
    <scope>NUCLEOTIDE SEQUENCE</scope>
    <source>
        <strain evidence="2">GVMAG-M-3300020187-37</strain>
    </source>
</reference>
<organism evidence="2">
    <name type="scientific">viral metagenome</name>
    <dbReference type="NCBI Taxonomy" id="1070528"/>
    <lineage>
        <taxon>unclassified sequences</taxon>
        <taxon>metagenomes</taxon>
        <taxon>organismal metagenomes</taxon>
    </lineage>
</organism>
<keyword evidence="1" id="KW-0472">Membrane</keyword>
<dbReference type="AlphaFoldDB" id="A0A6C0C5L3"/>
<keyword evidence="1" id="KW-0812">Transmembrane</keyword>
<dbReference type="EMBL" id="MN739351">
    <property type="protein sequence ID" value="QHS99887.1"/>
    <property type="molecule type" value="Genomic_DNA"/>
</dbReference>
<evidence type="ECO:0000256" key="1">
    <source>
        <dbReference type="SAM" id="Phobius"/>
    </source>
</evidence>